<reference evidence="1" key="3">
    <citation type="submission" date="2023-05" db="EMBL/GenBank/DDBJ databases">
        <authorList>
            <person name="Smith C.H."/>
        </authorList>
    </citation>
    <scope>NUCLEOTIDE SEQUENCE</scope>
    <source>
        <strain evidence="1">CHS0354</strain>
        <tissue evidence="1">Mantle</tissue>
    </source>
</reference>
<organism evidence="1 2">
    <name type="scientific">Potamilus streckersoni</name>
    <dbReference type="NCBI Taxonomy" id="2493646"/>
    <lineage>
        <taxon>Eukaryota</taxon>
        <taxon>Metazoa</taxon>
        <taxon>Spiralia</taxon>
        <taxon>Lophotrochozoa</taxon>
        <taxon>Mollusca</taxon>
        <taxon>Bivalvia</taxon>
        <taxon>Autobranchia</taxon>
        <taxon>Heteroconchia</taxon>
        <taxon>Palaeoheterodonta</taxon>
        <taxon>Unionida</taxon>
        <taxon>Unionoidea</taxon>
        <taxon>Unionidae</taxon>
        <taxon>Ambleminae</taxon>
        <taxon>Lampsilini</taxon>
        <taxon>Potamilus</taxon>
    </lineage>
</organism>
<name>A0AAE0VGM0_9BIVA</name>
<reference evidence="1" key="2">
    <citation type="journal article" date="2021" name="Genome Biol. Evol.">
        <title>Developing a high-quality reference genome for a parasitic bivalve with doubly uniparental inheritance (Bivalvia: Unionida).</title>
        <authorList>
            <person name="Smith C.H."/>
        </authorList>
    </citation>
    <scope>NUCLEOTIDE SEQUENCE</scope>
    <source>
        <strain evidence="1">CHS0354</strain>
        <tissue evidence="1">Mantle</tissue>
    </source>
</reference>
<sequence length="118" mass="13154">MLLLVDPTLNLVTVTIEKETNRLDENLLTFAENVLETLPSISVAIECTLFVLDSLVALILALVPRFKSSSATIILLLLTFQLQMPFADYGHLASCISNATKLYKLTVFIIEHEFDRAV</sequence>
<evidence type="ECO:0000313" key="2">
    <source>
        <dbReference type="Proteomes" id="UP001195483"/>
    </source>
</evidence>
<accession>A0AAE0VGM0</accession>
<reference evidence="1" key="1">
    <citation type="journal article" date="2021" name="Genome Biol. Evol.">
        <title>A High-Quality Reference Genome for a Parasitic Bivalve with Doubly Uniparental Inheritance (Bivalvia: Unionida).</title>
        <authorList>
            <person name="Smith C.H."/>
        </authorList>
    </citation>
    <scope>NUCLEOTIDE SEQUENCE</scope>
    <source>
        <strain evidence="1">CHS0354</strain>
    </source>
</reference>
<keyword evidence="2" id="KW-1185">Reference proteome</keyword>
<dbReference type="AlphaFoldDB" id="A0AAE0VGM0"/>
<evidence type="ECO:0000313" key="1">
    <source>
        <dbReference type="EMBL" id="KAK3577214.1"/>
    </source>
</evidence>
<protein>
    <submittedName>
        <fullName evidence="1">Uncharacterized protein</fullName>
    </submittedName>
</protein>
<comment type="caution">
    <text evidence="1">The sequence shown here is derived from an EMBL/GenBank/DDBJ whole genome shotgun (WGS) entry which is preliminary data.</text>
</comment>
<gene>
    <name evidence="1" type="ORF">CHS0354_030484</name>
</gene>
<proteinExistence type="predicted"/>
<dbReference type="Proteomes" id="UP001195483">
    <property type="component" value="Unassembled WGS sequence"/>
</dbReference>
<dbReference type="EMBL" id="JAEAOA010001813">
    <property type="protein sequence ID" value="KAK3577214.1"/>
    <property type="molecule type" value="Genomic_DNA"/>
</dbReference>